<protein>
    <submittedName>
        <fullName evidence="1">Uncharacterized protein</fullName>
    </submittedName>
</protein>
<organism evidence="1 2">
    <name type="scientific">Streptomyces viridochromogenes</name>
    <dbReference type="NCBI Taxonomy" id="1938"/>
    <lineage>
        <taxon>Bacteria</taxon>
        <taxon>Bacillati</taxon>
        <taxon>Actinomycetota</taxon>
        <taxon>Actinomycetes</taxon>
        <taxon>Kitasatosporales</taxon>
        <taxon>Streptomycetaceae</taxon>
        <taxon>Streptomyces</taxon>
    </lineage>
</organism>
<accession>A0A0J7Z4N6</accession>
<dbReference type="PATRIC" id="fig|1938.3.peg.5460"/>
<dbReference type="OrthoDB" id="5103427at2"/>
<reference evidence="1 2" key="1">
    <citation type="submission" date="2015-06" db="EMBL/GenBank/DDBJ databases">
        <authorList>
            <person name="Ju K.-S."/>
            <person name="Doroghazi J.R."/>
            <person name="Metcalf W.W."/>
        </authorList>
    </citation>
    <scope>NUCLEOTIDE SEQUENCE [LARGE SCALE GENOMIC DNA]</scope>
    <source>
        <strain evidence="1 2">NRRL 3414</strain>
    </source>
</reference>
<sequence>MTKDVIALTPKMPDLPTLIAGLYAGGPDLGINTLADGAVVQLCAPDGRPLVSVEAPILIQVPGETARLLGHAVKEGPVWWTEARASTAAAEAERLAGSFAGRLATVLGGTVWPPEAATTDVVPLTTDVSAIPIPATGNPAVDILTATTAVVIQDRPLVATTTWLSDALRTATAADRALQIVTPPTTRLTLPTRTALRGLPNRWVVQDPEHGYYDGLSGAVLHWKNGTFTPVRDEDGAASVADAFKTTAETGERQLLLTLRTQHPADADLVLGRALEAAFRHLTGAAPAGWSTAEPVNLPWSTRQLTDLARARAPRPTWLIAVGHPDRPALATMRVLRTTAGVEEGITLALGYGANEAPPLQAVEALAAELDAEHGLVTLLTALRAARRDLSAPAQLEPPPIPVTFTLGHDEARRIAPPRAEHPPLGLTPTRLGPPAEPALHYPLGDGTDPQAWSTFQQLTQHLKRQA</sequence>
<dbReference type="RefSeq" id="WP_048584282.1">
    <property type="nucleotide sequence ID" value="NZ_LFNT01000040.1"/>
</dbReference>
<dbReference type="Pfam" id="PF19674">
    <property type="entry name" value="DUF6177"/>
    <property type="match status" value="1"/>
</dbReference>
<name>A0A0J7Z4N6_STRVR</name>
<comment type="caution">
    <text evidence="1">The sequence shown here is derived from an EMBL/GenBank/DDBJ whole genome shotgun (WGS) entry which is preliminary data.</text>
</comment>
<evidence type="ECO:0000313" key="1">
    <source>
        <dbReference type="EMBL" id="KMS71096.1"/>
    </source>
</evidence>
<gene>
    <name evidence="1" type="ORF">ACM01_28665</name>
</gene>
<dbReference type="InterPro" id="IPR046175">
    <property type="entry name" value="DUF6177"/>
</dbReference>
<proteinExistence type="predicted"/>
<dbReference type="Proteomes" id="UP000037432">
    <property type="component" value="Unassembled WGS sequence"/>
</dbReference>
<dbReference type="AlphaFoldDB" id="A0A0J7Z4N6"/>
<evidence type="ECO:0000313" key="2">
    <source>
        <dbReference type="Proteomes" id="UP000037432"/>
    </source>
</evidence>
<dbReference type="EMBL" id="LFNT01000040">
    <property type="protein sequence ID" value="KMS71096.1"/>
    <property type="molecule type" value="Genomic_DNA"/>
</dbReference>